<evidence type="ECO:0000313" key="1">
    <source>
        <dbReference type="EMBL" id="MBC8755249.1"/>
    </source>
</evidence>
<accession>A0ABR7Q9K4</accession>
<proteinExistence type="predicted"/>
<dbReference type="EMBL" id="JACGWS010000006">
    <property type="protein sequence ID" value="MBC8755249.1"/>
    <property type="molecule type" value="Genomic_DNA"/>
</dbReference>
<keyword evidence="2" id="KW-1185">Reference proteome</keyword>
<comment type="caution">
    <text evidence="1">The sequence shown here is derived from an EMBL/GenBank/DDBJ whole genome shotgun (WGS) entry which is preliminary data.</text>
</comment>
<name>A0ABR7Q9K4_9FLAO</name>
<dbReference type="Proteomes" id="UP000619238">
    <property type="component" value="Unassembled WGS sequence"/>
</dbReference>
<organism evidence="1 2">
    <name type="scientific">Kordia aestuariivivens</name>
    <dbReference type="NCBI Taxonomy" id="2759037"/>
    <lineage>
        <taxon>Bacteria</taxon>
        <taxon>Pseudomonadati</taxon>
        <taxon>Bacteroidota</taxon>
        <taxon>Flavobacteriia</taxon>
        <taxon>Flavobacteriales</taxon>
        <taxon>Flavobacteriaceae</taxon>
        <taxon>Kordia</taxon>
    </lineage>
</organism>
<protein>
    <recommendedName>
        <fullName evidence="3">Bacteriocin</fullName>
    </recommendedName>
</protein>
<evidence type="ECO:0000313" key="2">
    <source>
        <dbReference type="Proteomes" id="UP000619238"/>
    </source>
</evidence>
<evidence type="ECO:0008006" key="3">
    <source>
        <dbReference type="Google" id="ProtNLM"/>
    </source>
</evidence>
<sequence>MRKKTLKNLALNKKVISNLKNITSIEGGRKNHSVLTDIGFICEPAAPQPLPQEPIPASDPAICTGGFGDCPINL</sequence>
<reference evidence="1 2" key="1">
    <citation type="submission" date="2020-07" db="EMBL/GenBank/DDBJ databases">
        <title>Description of Kordia aestuariivivens sp. nov., isolated from a tidal flat.</title>
        <authorList>
            <person name="Park S."/>
            <person name="Yoon J.-H."/>
        </authorList>
    </citation>
    <scope>NUCLEOTIDE SEQUENCE [LARGE SCALE GENOMIC DNA]</scope>
    <source>
        <strain evidence="1 2">YSTF-M3</strain>
    </source>
</reference>
<gene>
    <name evidence="1" type="ORF">H2O64_11230</name>
</gene>
<dbReference type="RefSeq" id="WP_187562299.1">
    <property type="nucleotide sequence ID" value="NZ_JACGWS010000006.1"/>
</dbReference>